<dbReference type="InterPro" id="IPR000086">
    <property type="entry name" value="NUDIX_hydrolase_dom"/>
</dbReference>
<keyword evidence="3" id="KW-0460">Magnesium</keyword>
<dbReference type="Gene3D" id="3.90.79.10">
    <property type="entry name" value="Nucleoside Triphosphate Pyrophosphohydrolase"/>
    <property type="match status" value="1"/>
</dbReference>
<dbReference type="Proteomes" id="UP000608024">
    <property type="component" value="Unassembled WGS sequence"/>
</dbReference>
<dbReference type="AlphaFoldDB" id="A0A918Z3W8"/>
<accession>A0A918Z3W8</accession>
<dbReference type="SUPFAM" id="SSF55811">
    <property type="entry name" value="Nudix"/>
    <property type="match status" value="1"/>
</dbReference>
<dbReference type="GO" id="GO:0016787">
    <property type="term" value="F:hydrolase activity"/>
    <property type="evidence" value="ECO:0007669"/>
    <property type="project" value="UniProtKB-KW"/>
</dbReference>
<reference evidence="5" key="2">
    <citation type="submission" date="2020-09" db="EMBL/GenBank/DDBJ databases">
        <authorList>
            <person name="Sun Q."/>
            <person name="Ohkuma M."/>
        </authorList>
    </citation>
    <scope>NUCLEOTIDE SEQUENCE</scope>
    <source>
        <strain evidence="5">JCM 4784</strain>
    </source>
</reference>
<dbReference type="Pfam" id="PF00293">
    <property type="entry name" value="NUDIX"/>
    <property type="match status" value="1"/>
</dbReference>
<evidence type="ECO:0000313" key="6">
    <source>
        <dbReference type="Proteomes" id="UP000608024"/>
    </source>
</evidence>
<protein>
    <recommendedName>
        <fullName evidence="4">Nudix hydrolase domain-containing protein</fullName>
    </recommendedName>
</protein>
<comment type="caution">
    <text evidence="5">The sequence shown here is derived from an EMBL/GenBank/DDBJ whole genome shotgun (WGS) entry which is preliminary data.</text>
</comment>
<dbReference type="EMBL" id="BNBT01000002">
    <property type="protein sequence ID" value="GHE36414.1"/>
    <property type="molecule type" value="Genomic_DNA"/>
</dbReference>
<dbReference type="InterPro" id="IPR020476">
    <property type="entry name" value="Nudix_hydrolase"/>
</dbReference>
<dbReference type="PROSITE" id="PS51462">
    <property type="entry name" value="NUDIX"/>
    <property type="match status" value="1"/>
</dbReference>
<dbReference type="PRINTS" id="PR00502">
    <property type="entry name" value="NUDIXFAMILY"/>
</dbReference>
<dbReference type="PANTHER" id="PTHR43046:SF12">
    <property type="entry name" value="GDP-MANNOSE MANNOSYL HYDROLASE"/>
    <property type="match status" value="1"/>
</dbReference>
<dbReference type="RefSeq" id="WP_190133902.1">
    <property type="nucleotide sequence ID" value="NZ_BNBT01000002.1"/>
</dbReference>
<evidence type="ECO:0000259" key="4">
    <source>
        <dbReference type="PROSITE" id="PS51462"/>
    </source>
</evidence>
<evidence type="ECO:0000256" key="3">
    <source>
        <dbReference type="ARBA" id="ARBA00022842"/>
    </source>
</evidence>
<evidence type="ECO:0000313" key="5">
    <source>
        <dbReference type="EMBL" id="GHE36414.1"/>
    </source>
</evidence>
<keyword evidence="2" id="KW-0378">Hydrolase</keyword>
<gene>
    <name evidence="5" type="ORF">GCM10018785_02690</name>
</gene>
<proteinExistence type="predicted"/>
<evidence type="ECO:0000256" key="1">
    <source>
        <dbReference type="ARBA" id="ARBA00001946"/>
    </source>
</evidence>
<organism evidence="5 6">
    <name type="scientific">Streptomyces longispororuber</name>
    <dbReference type="NCBI Taxonomy" id="68230"/>
    <lineage>
        <taxon>Bacteria</taxon>
        <taxon>Bacillati</taxon>
        <taxon>Actinomycetota</taxon>
        <taxon>Actinomycetes</taxon>
        <taxon>Kitasatosporales</taxon>
        <taxon>Streptomycetaceae</taxon>
        <taxon>Streptomyces</taxon>
    </lineage>
</organism>
<name>A0A918Z3W8_9ACTN</name>
<sequence length="150" mass="16111">MDATATSLAASAGAIITDEHGHVLMVNPLHTAYWNLPGGHMEGGEDPSAACAREIRTELGLDVTMGDLLVVAWVDSGGRMPRVYYVFDGGEVDAAQRRAIGAGEDGPVRYRFTPPDLIDGSLIPAFAIPMWEAALTARKEERLVCLEVEM</sequence>
<dbReference type="InterPro" id="IPR015797">
    <property type="entry name" value="NUDIX_hydrolase-like_dom_sf"/>
</dbReference>
<dbReference type="PANTHER" id="PTHR43046">
    <property type="entry name" value="GDP-MANNOSE MANNOSYL HYDROLASE"/>
    <property type="match status" value="1"/>
</dbReference>
<comment type="cofactor">
    <cofactor evidence="1">
        <name>Mg(2+)</name>
        <dbReference type="ChEBI" id="CHEBI:18420"/>
    </cofactor>
</comment>
<feature type="domain" description="Nudix hydrolase" evidence="4">
    <location>
        <begin position="7"/>
        <end position="136"/>
    </location>
</feature>
<evidence type="ECO:0000256" key="2">
    <source>
        <dbReference type="ARBA" id="ARBA00022801"/>
    </source>
</evidence>
<keyword evidence="6" id="KW-1185">Reference proteome</keyword>
<reference evidence="5" key="1">
    <citation type="journal article" date="2014" name="Int. J. Syst. Evol. Microbiol.">
        <title>Complete genome sequence of Corynebacterium casei LMG S-19264T (=DSM 44701T), isolated from a smear-ripened cheese.</title>
        <authorList>
            <consortium name="US DOE Joint Genome Institute (JGI-PGF)"/>
            <person name="Walter F."/>
            <person name="Albersmeier A."/>
            <person name="Kalinowski J."/>
            <person name="Ruckert C."/>
        </authorList>
    </citation>
    <scope>NUCLEOTIDE SEQUENCE</scope>
    <source>
        <strain evidence="5">JCM 4784</strain>
    </source>
</reference>